<keyword evidence="3" id="KW-1185">Reference proteome</keyword>
<feature type="compositionally biased region" description="Polar residues" evidence="1">
    <location>
        <begin position="479"/>
        <end position="488"/>
    </location>
</feature>
<feature type="compositionally biased region" description="Polar residues" evidence="1">
    <location>
        <begin position="504"/>
        <end position="515"/>
    </location>
</feature>
<dbReference type="InterPro" id="IPR051647">
    <property type="entry name" value="Mediator_comp_sub12"/>
</dbReference>
<feature type="region of interest" description="Disordered" evidence="1">
    <location>
        <begin position="1476"/>
        <end position="1503"/>
    </location>
</feature>
<evidence type="ECO:0000256" key="1">
    <source>
        <dbReference type="SAM" id="MobiDB-lite"/>
    </source>
</evidence>
<feature type="region of interest" description="Disordered" evidence="1">
    <location>
        <begin position="1"/>
        <end position="103"/>
    </location>
</feature>
<sequence length="1714" mass="182023">MEQHGRQPGHGSTPPPCTNERQRLPQVHSSSLPLEPGGCAGDFKGGDSAVAHRDAAAQGPASNSGAVVQGGGPSTHQGGKQQCIGGARHNAASHHPGGDAVPMNDEEAVLCMSDEEAGFVDAGEERTPQRVPLGSGGQQHYHSNGQIGLAAHASPPAAAAAAAAEASANGQQRCHSFGQIYHAAGGSPAAPVAAAAPAAPMLALAKGSKAPTPPPAPVIDCCELEWEPPFHVSVLAAAQQDAPEPSLVSSMDAAAVAHSNASGPALRGLGPGAQRTQDLLQLCFPTESRPTGAGSPCLHAAGGGQEQKNQQQALQQDQPLKYDHHHHQQQQQQQQQRQQHQQQQNQEQQQQQQQHQQQQQQQPGGAVANAFRIPQLSRRSAHYAQLNQQAQQVSAQQAQSQHGSAQQAGKQSTAPEAQHGLEPTSATGKQSVPQKPQLRPLRRMVAGAPSLDLKPSQNAVAGMDAEELEDEIQDDETPEQGNSQQQRQPMIPILRTRAAGVGGTQTVPGNASLPTFQAAPASQSAPASHAQHAPAIPVLGRRKHAAFDQLQDASAAHPISTLSNKAQLQQDDCGADEAQPPLDASQSPHLVESLSSKHTQQQRQQQQQQQQHLGADRGGKGCQGISTAPGGSAKRLHLERPTFVPVLTQERLQRFDPVALLQGLATDKKPRYKPVPNPETLLHKLPQLPSPGTLAACIIEQQQQHQERQLAQQQQQQEQQQAPQQTRPQLLYLKALSAARKLLVAAMGIDAFDQLPAWLPLSPQDPVPHEAPAQRPGGQSAATCAAQSAVICAAQSAATGAPLGVQPGVSQSAPQMEVLHGLGDSQEYDDSFWEEFDKVVEASTGQPQHQQQPEQQQQRQQQSNARENLQHLPGWEEEAAHCHPPTTTPSSLAVPAVSAAAAAASAEALQPDISFHAPRSKGSAAAAGLGCFMDVLMECQSQGVATEAYPDLQSPSNGAAPSRLSAQPGSLQIIHHHQHHHQQQQQQQQQKYQPSWQHQGANWFGRSWKEQQQYLQQQQQQQQQESSEPVAGCVLECDDGTEIVEMEVEEELGGQVGLEAGATGGVKGGDEQIAALFAGVDDAQQRGAEEDEAQELGWWGHRAMVEVEKSREGVIDMQVPQSVVSRSAHCGEKQQQGGVNNAGTLVCGVAEMEVDGWDEVGSASPIAQISKQPSDVKAPGQKHQLVLLHTSFSGTSAQRSPCDVKGVCVPGQQQQQGSRRSAAAGELLQNDQRMAHQVQAVAGGLVQDGHKEADQAQAALQRDCGTWGPDQGGCAGRETADVGKDSQHCDQGLDAHRQVEGTDTGIKEPCTPYRCELVSGGSTSSCDVEEKRDTWSAGAQTSVGGHAQEAEPSCELISSMGSGSSLDEGGMESQLFELPCEIEFAVEDDQVLLERHRQICNMTEQQLQVEAVALWGAPSVTLGGAASQRAELHSMGLSYPGKLQGEASVMDADDQRDGTDGDDQANKWGGVAGKRVEAERPGTTDQGQHQQHEHQQQPRGGGASALEELQNRLIQEVLRTHMQRKVGLRALMYFLTRTLEAEQPHHVAKASQPPSNLPSKRQRVDDGAKASQLAATLTLAAAADSIEPRAEQSEATTLPSSVTSVPLSKLVAAAMAQRASAFGEDVEVSPARLFLALLSLAHQSNALIHVLIPAPMPSSPQTNTATMVCSSTSIGPSASTKADGRSWMPGCTIRLEQQEREVLAVVVKRQSSKD</sequence>
<reference evidence="2" key="1">
    <citation type="submission" date="2017-08" db="EMBL/GenBank/DDBJ databases">
        <authorList>
            <person name="Polle J.E."/>
            <person name="Barry K."/>
            <person name="Cushman J."/>
            <person name="Schmutz J."/>
            <person name="Tran D."/>
            <person name="Hathwaick L.T."/>
            <person name="Yim W.C."/>
            <person name="Jenkins J."/>
            <person name="Mckie-Krisberg Z.M."/>
            <person name="Prochnik S."/>
            <person name="Lindquist E."/>
            <person name="Dockter R.B."/>
            <person name="Adam C."/>
            <person name="Molina H."/>
            <person name="Bunkerborg J."/>
            <person name="Jin E."/>
            <person name="Buchheim M."/>
            <person name="Magnuson J."/>
        </authorList>
    </citation>
    <scope>NUCLEOTIDE SEQUENCE</scope>
    <source>
        <strain evidence="2">CCAP 19/18</strain>
    </source>
</reference>
<feature type="compositionally biased region" description="Polar residues" evidence="1">
    <location>
        <begin position="424"/>
        <end position="434"/>
    </location>
</feature>
<dbReference type="PANTHER" id="PTHR46007:SF8">
    <property type="entry name" value="C2H2-TYPE DOMAIN-CONTAINING PROTEIN"/>
    <property type="match status" value="1"/>
</dbReference>
<proteinExistence type="predicted"/>
<feature type="compositionally biased region" description="Low complexity" evidence="1">
    <location>
        <begin position="329"/>
        <end position="362"/>
    </location>
</feature>
<feature type="compositionally biased region" description="Low complexity" evidence="1">
    <location>
        <begin position="601"/>
        <end position="611"/>
    </location>
</feature>
<feature type="compositionally biased region" description="Low complexity" evidence="1">
    <location>
        <begin position="306"/>
        <end position="318"/>
    </location>
</feature>
<evidence type="ECO:0000313" key="3">
    <source>
        <dbReference type="Proteomes" id="UP000815325"/>
    </source>
</evidence>
<feature type="compositionally biased region" description="Low complexity" evidence="1">
    <location>
        <begin position="385"/>
        <end position="412"/>
    </location>
</feature>
<feature type="region of interest" description="Disordered" evidence="1">
    <location>
        <begin position="385"/>
        <end position="440"/>
    </location>
</feature>
<feature type="region of interest" description="Disordered" evidence="1">
    <location>
        <begin position="464"/>
        <end position="488"/>
    </location>
</feature>
<protein>
    <submittedName>
        <fullName evidence="2">Uncharacterized protein</fullName>
    </submittedName>
</protein>
<feature type="compositionally biased region" description="Polar residues" evidence="1">
    <location>
        <begin position="584"/>
        <end position="599"/>
    </location>
</feature>
<feature type="region of interest" description="Disordered" evidence="1">
    <location>
        <begin position="975"/>
        <end position="998"/>
    </location>
</feature>
<accession>A0ABQ7GFN5</accession>
<feature type="compositionally biased region" description="Acidic residues" evidence="1">
    <location>
        <begin position="464"/>
        <end position="478"/>
    </location>
</feature>
<feature type="region of interest" description="Disordered" evidence="1">
    <location>
        <begin position="1544"/>
        <end position="1570"/>
    </location>
</feature>
<feature type="region of interest" description="Disordered" evidence="1">
    <location>
        <begin position="121"/>
        <end position="143"/>
    </location>
</feature>
<feature type="region of interest" description="Disordered" evidence="1">
    <location>
        <begin position="502"/>
        <end position="531"/>
    </location>
</feature>
<dbReference type="Proteomes" id="UP000815325">
    <property type="component" value="Unassembled WGS sequence"/>
</dbReference>
<feature type="compositionally biased region" description="Low complexity" evidence="1">
    <location>
        <begin position="846"/>
        <end position="862"/>
    </location>
</feature>
<organism evidence="2 3">
    <name type="scientific">Dunaliella salina</name>
    <name type="common">Green alga</name>
    <name type="synonym">Protococcus salinus</name>
    <dbReference type="NCBI Taxonomy" id="3046"/>
    <lineage>
        <taxon>Eukaryota</taxon>
        <taxon>Viridiplantae</taxon>
        <taxon>Chlorophyta</taxon>
        <taxon>core chlorophytes</taxon>
        <taxon>Chlorophyceae</taxon>
        <taxon>CS clade</taxon>
        <taxon>Chlamydomonadales</taxon>
        <taxon>Dunaliellaceae</taxon>
        <taxon>Dunaliella</taxon>
    </lineage>
</organism>
<feature type="compositionally biased region" description="Low complexity" evidence="1">
    <location>
        <begin position="517"/>
        <end position="531"/>
    </location>
</feature>
<comment type="caution">
    <text evidence="2">The sequence shown here is derived from an EMBL/GenBank/DDBJ whole genome shotgun (WGS) entry which is preliminary data.</text>
</comment>
<feature type="region of interest" description="Disordered" evidence="1">
    <location>
        <begin position="285"/>
        <end position="366"/>
    </location>
</feature>
<feature type="region of interest" description="Disordered" evidence="1">
    <location>
        <begin position="841"/>
        <end position="866"/>
    </location>
</feature>
<name>A0ABQ7GFN5_DUNSA</name>
<evidence type="ECO:0000313" key="2">
    <source>
        <dbReference type="EMBL" id="KAF5833401.1"/>
    </source>
</evidence>
<feature type="region of interest" description="Disordered" evidence="1">
    <location>
        <begin position="564"/>
        <end position="637"/>
    </location>
</feature>
<dbReference type="PANTHER" id="PTHR46007">
    <property type="entry name" value="MEDIATOR OF RNA POLYMERASE II TRANSCRIPTION SUBUNIT 12"/>
    <property type="match status" value="1"/>
</dbReference>
<gene>
    <name evidence="2" type="ORF">DUNSADRAFT_10307</name>
</gene>
<dbReference type="EMBL" id="MU069813">
    <property type="protein sequence ID" value="KAF5833401.1"/>
    <property type="molecule type" value="Genomic_DNA"/>
</dbReference>